<name>A0A409VIC5_9AGAR</name>
<dbReference type="InterPro" id="IPR025870">
    <property type="entry name" value="Glyoxalase-like_dom"/>
</dbReference>
<gene>
    <name evidence="2" type="ORF">CVT26_010778</name>
</gene>
<feature type="domain" description="Glyoxalase-like" evidence="1">
    <location>
        <begin position="282"/>
        <end position="486"/>
    </location>
</feature>
<dbReference type="PANTHER" id="PTHR40265">
    <property type="entry name" value="BLL2707 PROTEIN"/>
    <property type="match status" value="1"/>
</dbReference>
<dbReference type="SUPFAM" id="SSF54593">
    <property type="entry name" value="Glyoxalase/Bleomycin resistance protein/Dihydroxybiphenyl dioxygenase"/>
    <property type="match status" value="1"/>
</dbReference>
<evidence type="ECO:0000259" key="1">
    <source>
        <dbReference type="Pfam" id="PF13468"/>
    </source>
</evidence>
<dbReference type="AlphaFoldDB" id="A0A409VIC5"/>
<feature type="domain" description="Glyoxalase-like" evidence="1">
    <location>
        <begin position="8"/>
        <end position="209"/>
    </location>
</feature>
<reference evidence="2 3" key="1">
    <citation type="journal article" date="2018" name="Evol. Lett.">
        <title>Horizontal gene cluster transfer increased hallucinogenic mushroom diversity.</title>
        <authorList>
            <person name="Reynolds H.T."/>
            <person name="Vijayakumar V."/>
            <person name="Gluck-Thaler E."/>
            <person name="Korotkin H.B."/>
            <person name="Matheny P.B."/>
            <person name="Slot J.C."/>
        </authorList>
    </citation>
    <scope>NUCLEOTIDE SEQUENCE [LARGE SCALE GENOMIC DNA]</scope>
    <source>
        <strain evidence="2 3">SRW20</strain>
    </source>
</reference>
<comment type="caution">
    <text evidence="2">The sequence shown here is derived from an EMBL/GenBank/DDBJ whole genome shotgun (WGS) entry which is preliminary data.</text>
</comment>
<sequence>MPVDTRTLDHIVHLTPPGTVEEASNQWRDLGFKVLPGGVHTDGLTANALVVLSDGVYIELISFTHPLSHYPPDSPEHKKRDNHNWAHLPPGWIDFAFLGTGSRAAGESISQTINERAKKEGSGVEYAPEADGGRTRTDGVVLKWLISGPKTGRKGVLPFFCGDVTPRELRVPTDPPSNTVHPSATSGIAYVHVLVDPASFDEASNQLASVIGHKATTTTTNGARKAAWDLHTPGGSNADTPRLILTTPVGGEEESFVKGAVGGKDFEADTQVLTMVINTQTLDHIVHITPPGSVDEVSKQFKELGFKVLPGGSHTDNLTQNALVVFPDGVYLELISFVHPLSYYRPGTPEHHARDTHQWAHLPSGWIDFAFLGNGLRSPSQSISRLINERSKKEGSGIEYDLEVEQGRVRHDGVQLRWLISQATKEADRRGVVPFFCGDVKPSSRKLRVPSDPPSNTSHPSNALGIAFVRVVVKPSSFDKVFKQLKSVVGFEPTSTVAGPRNAQASWELETVNLNAKKKRSRLILSSAESDEEREFVKNSIVGRGIFEVGFFVKGTKVPETKATPWGKISWVKGG</sequence>
<dbReference type="InParanoid" id="A0A409VIC5"/>
<dbReference type="Proteomes" id="UP000284706">
    <property type="component" value="Unassembled WGS sequence"/>
</dbReference>
<accession>A0A409VIC5</accession>
<dbReference type="OrthoDB" id="408973at2759"/>
<organism evidence="2 3">
    <name type="scientific">Gymnopilus dilepis</name>
    <dbReference type="NCBI Taxonomy" id="231916"/>
    <lineage>
        <taxon>Eukaryota</taxon>
        <taxon>Fungi</taxon>
        <taxon>Dikarya</taxon>
        <taxon>Basidiomycota</taxon>
        <taxon>Agaricomycotina</taxon>
        <taxon>Agaricomycetes</taxon>
        <taxon>Agaricomycetidae</taxon>
        <taxon>Agaricales</taxon>
        <taxon>Agaricineae</taxon>
        <taxon>Hymenogastraceae</taxon>
        <taxon>Gymnopilus</taxon>
    </lineage>
</organism>
<dbReference type="Pfam" id="PF13468">
    <property type="entry name" value="Glyoxalase_3"/>
    <property type="match status" value="2"/>
</dbReference>
<dbReference type="Gene3D" id="3.10.180.10">
    <property type="entry name" value="2,3-Dihydroxybiphenyl 1,2-Dioxygenase, domain 1"/>
    <property type="match status" value="2"/>
</dbReference>
<keyword evidence="3" id="KW-1185">Reference proteome</keyword>
<proteinExistence type="predicted"/>
<evidence type="ECO:0000313" key="2">
    <source>
        <dbReference type="EMBL" id="PPQ66022.1"/>
    </source>
</evidence>
<protein>
    <recommendedName>
        <fullName evidence="1">Glyoxalase-like domain-containing protein</fullName>
    </recommendedName>
</protein>
<dbReference type="PANTHER" id="PTHR40265:SF1">
    <property type="entry name" value="GLYOXALASE-LIKE DOMAIN-CONTAINING PROTEIN"/>
    <property type="match status" value="1"/>
</dbReference>
<evidence type="ECO:0000313" key="3">
    <source>
        <dbReference type="Proteomes" id="UP000284706"/>
    </source>
</evidence>
<dbReference type="InterPro" id="IPR029068">
    <property type="entry name" value="Glyas_Bleomycin-R_OHBP_Dase"/>
</dbReference>
<dbReference type="EMBL" id="NHYE01005640">
    <property type="protein sequence ID" value="PPQ66022.1"/>
    <property type="molecule type" value="Genomic_DNA"/>
</dbReference>